<evidence type="ECO:0000313" key="2">
    <source>
        <dbReference type="Proteomes" id="UP001595912"/>
    </source>
</evidence>
<protein>
    <submittedName>
        <fullName evidence="1">Uncharacterized protein</fullName>
    </submittedName>
</protein>
<proteinExistence type="predicted"/>
<comment type="caution">
    <text evidence="1">The sequence shown here is derived from an EMBL/GenBank/DDBJ whole genome shotgun (WGS) entry which is preliminary data.</text>
</comment>
<dbReference type="Gene3D" id="3.30.565.10">
    <property type="entry name" value="Histidine kinase-like ATPase, C-terminal domain"/>
    <property type="match status" value="1"/>
</dbReference>
<accession>A0ABV9VS57</accession>
<keyword evidence="2" id="KW-1185">Reference proteome</keyword>
<reference evidence="2" key="1">
    <citation type="journal article" date="2019" name="Int. J. Syst. Evol. Microbiol.">
        <title>The Global Catalogue of Microorganisms (GCM) 10K type strain sequencing project: providing services to taxonomists for standard genome sequencing and annotation.</title>
        <authorList>
            <consortium name="The Broad Institute Genomics Platform"/>
            <consortium name="The Broad Institute Genome Sequencing Center for Infectious Disease"/>
            <person name="Wu L."/>
            <person name="Ma J."/>
        </authorList>
    </citation>
    <scope>NUCLEOTIDE SEQUENCE [LARGE SCALE GENOMIC DNA]</scope>
    <source>
        <strain evidence="2">CGMCC 4.7152</strain>
    </source>
</reference>
<evidence type="ECO:0000313" key="1">
    <source>
        <dbReference type="EMBL" id="MFC4998852.1"/>
    </source>
</evidence>
<name>A0ABV9VS57_9ACTN</name>
<dbReference type="EMBL" id="JBHSIU010000013">
    <property type="protein sequence ID" value="MFC4998852.1"/>
    <property type="molecule type" value="Genomic_DNA"/>
</dbReference>
<sequence>MSIDALDLFAASISRLRYPTLAAALAGPERPGAERAVSLLLGDIANARTPAESLAAMIHDGQFDAVEGILLELLESLGATPLGEDELARLMTDLDVTRAAAVADVGLAWATLEERAAALGLPREDGDEVLRLAGVSRPDAEERIAARTDQIGAELERRLQSDLGSATPGPDAESWHEAVRRSVDLGEFGMATDLLNSGAAAGVGGHSPITVPPMIWRWPWAGRPVAEVLEWYGDRVAPPDAEFGRYRPAPDDAEAQRLIVAVGAVVLRTDRDTVAELGAALAAAVGGRAAEAYPDGDGFAVTLDVTDPRLASLALFTDRLSLWAGATAPPPGNRPVVWFRPVMQEESPADPGLAVLDVSTLLRLIAPVHTARPVEPDTRRINLLRRLIPQLDPAALLASGVSFDGAAPARETLAWLIDAFGMVPEAAVLDGLLQDFGLHPAAHGRAVRSLIASGRSTESGRRITADDLRAVRTSTRAEIRAAVLAPLAANPLVRATLWLTLQHLAVESACAADDILDGFRQRNVPSRVAARMISRTAITEALETLTAQGLLRRRDRGYGSAAPGLVAALLDPAEMPAERRIDAVFEELSIEAQTADDAAAAVLGPRVAHLIGHRVDNDVLSVIARLQRIAAQVDNPPARTALTELEERIRALGGGTYVQLYYEALSPPEPVEVTGLVTRLIGSVEWHLPAGLNIEQPLGEACWVRINPTILLESLRNLVLNSARALARLDGTERRGIQIAVTTQPETADRPVPVTGPCVVIEVADSGLGFSAEELARARALTEPTGALWRPAAALDGARQGLPMSASLLWEYGGRLEVRNGSAIWSGGCVRAWLPQSTDHTRP</sequence>
<dbReference type="InterPro" id="IPR036890">
    <property type="entry name" value="HATPase_C_sf"/>
</dbReference>
<dbReference type="SUPFAM" id="SSF55874">
    <property type="entry name" value="ATPase domain of HSP90 chaperone/DNA topoisomerase II/histidine kinase"/>
    <property type="match status" value="1"/>
</dbReference>
<gene>
    <name evidence="1" type="ORF">ACFPIJ_13525</name>
</gene>
<dbReference type="Proteomes" id="UP001595912">
    <property type="component" value="Unassembled WGS sequence"/>
</dbReference>
<dbReference type="RefSeq" id="WP_380115104.1">
    <property type="nucleotide sequence ID" value="NZ_JBHSIU010000013.1"/>
</dbReference>
<organism evidence="1 2">
    <name type="scientific">Dactylosporangium cerinum</name>
    <dbReference type="NCBI Taxonomy" id="1434730"/>
    <lineage>
        <taxon>Bacteria</taxon>
        <taxon>Bacillati</taxon>
        <taxon>Actinomycetota</taxon>
        <taxon>Actinomycetes</taxon>
        <taxon>Micromonosporales</taxon>
        <taxon>Micromonosporaceae</taxon>
        <taxon>Dactylosporangium</taxon>
    </lineage>
</organism>